<sequence length="217" mass="24571">MAGFLENYEGNKERTDRWIATFPNGRLEAHIIEFNAEKGFVLVQAKAWRNQEETEPAGIDYAFGYREAYNPNMKRWFVEDTVTSALMRVMALVMGGTEKATKETMEQVKVSDATKPVEHDYWTTKFGEVPSYKTAAEAEQSGIPSLGSSMDEIAKQLGGELVQEAPQCSHGHMIWKQSHDGAPKSWGGYFCTERTKATQCTPRWYVLRSTGKWEPQV</sequence>
<organism evidence="1">
    <name type="scientific">uncultured Caudovirales phage</name>
    <dbReference type="NCBI Taxonomy" id="2100421"/>
    <lineage>
        <taxon>Viruses</taxon>
        <taxon>Duplodnaviria</taxon>
        <taxon>Heunggongvirae</taxon>
        <taxon>Uroviricota</taxon>
        <taxon>Caudoviricetes</taxon>
        <taxon>Peduoviridae</taxon>
        <taxon>Maltschvirus</taxon>
        <taxon>Maltschvirus maltsch</taxon>
    </lineage>
</organism>
<dbReference type="EMBL" id="LR796536">
    <property type="protein sequence ID" value="CAB4150015.1"/>
    <property type="molecule type" value="Genomic_DNA"/>
</dbReference>
<reference evidence="1" key="1">
    <citation type="submission" date="2020-04" db="EMBL/GenBank/DDBJ databases">
        <authorList>
            <person name="Chiriac C."/>
            <person name="Salcher M."/>
            <person name="Ghai R."/>
            <person name="Kavagutti S V."/>
        </authorList>
    </citation>
    <scope>NUCLEOTIDE SEQUENCE</scope>
</reference>
<proteinExistence type="predicted"/>
<accession>A0A6J5MS69</accession>
<evidence type="ECO:0000313" key="1">
    <source>
        <dbReference type="EMBL" id="CAB4150015.1"/>
    </source>
</evidence>
<gene>
    <name evidence="1" type="ORF">UFOVP560_18</name>
</gene>
<name>A0A6J5MS69_9CAUD</name>
<protein>
    <submittedName>
        <fullName evidence="1">Uncharacterized protein</fullName>
    </submittedName>
</protein>